<organism evidence="2">
    <name type="scientific">freshwater metagenome</name>
    <dbReference type="NCBI Taxonomy" id="449393"/>
    <lineage>
        <taxon>unclassified sequences</taxon>
        <taxon>metagenomes</taxon>
        <taxon>ecological metagenomes</taxon>
    </lineage>
</organism>
<proteinExistence type="predicted"/>
<dbReference type="AlphaFoldDB" id="A0A6J6M3X2"/>
<feature type="region of interest" description="Disordered" evidence="1">
    <location>
        <begin position="1"/>
        <end position="67"/>
    </location>
</feature>
<protein>
    <submittedName>
        <fullName evidence="2">Unannotated protein</fullName>
    </submittedName>
</protein>
<name>A0A6J6M3X2_9ZZZZ</name>
<gene>
    <name evidence="2" type="ORF">UFOPK2214_01626</name>
</gene>
<reference evidence="2" key="1">
    <citation type="submission" date="2020-05" db="EMBL/GenBank/DDBJ databases">
        <authorList>
            <person name="Chiriac C."/>
            <person name="Salcher M."/>
            <person name="Ghai R."/>
            <person name="Kavagutti S V."/>
        </authorList>
    </citation>
    <scope>NUCLEOTIDE SEQUENCE</scope>
</reference>
<feature type="compositionally biased region" description="Basic and acidic residues" evidence="1">
    <location>
        <begin position="46"/>
        <end position="56"/>
    </location>
</feature>
<evidence type="ECO:0000313" key="2">
    <source>
        <dbReference type="EMBL" id="CAB4667949.1"/>
    </source>
</evidence>
<sequence length="67" mass="7266">MTSAFLPAISGRKKRSPTADPSAYGPKKSDARPAVAFNRPAFDSVSNDRHKSERTFPFRPVATNGSD</sequence>
<evidence type="ECO:0000256" key="1">
    <source>
        <dbReference type="SAM" id="MobiDB-lite"/>
    </source>
</evidence>
<dbReference type="EMBL" id="CAEZWJ010000119">
    <property type="protein sequence ID" value="CAB4667949.1"/>
    <property type="molecule type" value="Genomic_DNA"/>
</dbReference>
<accession>A0A6J6M3X2</accession>